<keyword evidence="1" id="KW-1133">Transmembrane helix</keyword>
<proteinExistence type="predicted"/>
<protein>
    <submittedName>
        <fullName evidence="3">Uncharacterized protein</fullName>
    </submittedName>
</protein>
<keyword evidence="2" id="KW-0732">Signal</keyword>
<evidence type="ECO:0000256" key="1">
    <source>
        <dbReference type="SAM" id="Phobius"/>
    </source>
</evidence>
<sequence length="85" mass="9336">MKRVLLFTLCFLLLGIGNTFAQCAMCRSTLENNFSNGNPGVGAGINTGILYLLVMPYLAVIILGYFWLKSSRNAQQELSGRTSSR</sequence>
<name>A0AAP2DNT7_9BACT</name>
<accession>A0AAP2DNT7</accession>
<feature type="chain" id="PRO_5043055574" evidence="2">
    <location>
        <begin position="22"/>
        <end position="85"/>
    </location>
</feature>
<keyword evidence="1" id="KW-0472">Membrane</keyword>
<comment type="caution">
    <text evidence="3">The sequence shown here is derived from an EMBL/GenBank/DDBJ whole genome shotgun (WGS) entry which is preliminary data.</text>
</comment>
<reference evidence="3 4" key="1">
    <citation type="submission" date="2021-05" db="EMBL/GenBank/DDBJ databases">
        <title>A Polyphasic approach of four new species of the genus Ohtaekwangia: Ohtaekwangia histidinii sp. nov., Ohtaekwangia cretensis sp. nov., Ohtaekwangia indiensis sp. nov., Ohtaekwangia reichenbachii sp. nov. from diverse environment.</title>
        <authorList>
            <person name="Octaviana S."/>
        </authorList>
    </citation>
    <scope>NUCLEOTIDE SEQUENCE [LARGE SCALE GENOMIC DNA]</scope>
    <source>
        <strain evidence="3 4">PWU4</strain>
    </source>
</reference>
<gene>
    <name evidence="3" type="ORF">KK083_11475</name>
</gene>
<dbReference type="AlphaFoldDB" id="A0AAP2DNT7"/>
<evidence type="ECO:0000256" key="2">
    <source>
        <dbReference type="SAM" id="SignalP"/>
    </source>
</evidence>
<dbReference type="EMBL" id="JAHESF010000009">
    <property type="protein sequence ID" value="MBT1697499.1"/>
    <property type="molecule type" value="Genomic_DNA"/>
</dbReference>
<dbReference type="Proteomes" id="UP001319200">
    <property type="component" value="Unassembled WGS sequence"/>
</dbReference>
<feature type="transmembrane region" description="Helical" evidence="1">
    <location>
        <begin position="47"/>
        <end position="68"/>
    </location>
</feature>
<feature type="signal peptide" evidence="2">
    <location>
        <begin position="1"/>
        <end position="21"/>
    </location>
</feature>
<keyword evidence="1" id="KW-0812">Transmembrane</keyword>
<keyword evidence="4" id="KW-1185">Reference proteome</keyword>
<evidence type="ECO:0000313" key="4">
    <source>
        <dbReference type="Proteomes" id="UP001319200"/>
    </source>
</evidence>
<dbReference type="RefSeq" id="WP_254163369.1">
    <property type="nucleotide sequence ID" value="NZ_JAHESF010000009.1"/>
</dbReference>
<evidence type="ECO:0000313" key="3">
    <source>
        <dbReference type="EMBL" id="MBT1697499.1"/>
    </source>
</evidence>
<organism evidence="3 4">
    <name type="scientific">Chryseosolibacter histidini</name>
    <dbReference type="NCBI Taxonomy" id="2782349"/>
    <lineage>
        <taxon>Bacteria</taxon>
        <taxon>Pseudomonadati</taxon>
        <taxon>Bacteroidota</taxon>
        <taxon>Cytophagia</taxon>
        <taxon>Cytophagales</taxon>
        <taxon>Chryseotaleaceae</taxon>
        <taxon>Chryseosolibacter</taxon>
    </lineage>
</organism>